<accession>A0A0R3RT81</accession>
<organism evidence="1 2">
    <name type="scientific">Elaeophora elaphi</name>
    <dbReference type="NCBI Taxonomy" id="1147741"/>
    <lineage>
        <taxon>Eukaryota</taxon>
        <taxon>Metazoa</taxon>
        <taxon>Ecdysozoa</taxon>
        <taxon>Nematoda</taxon>
        <taxon>Chromadorea</taxon>
        <taxon>Rhabditida</taxon>
        <taxon>Spirurina</taxon>
        <taxon>Spiruromorpha</taxon>
        <taxon>Filarioidea</taxon>
        <taxon>Onchocercidae</taxon>
        <taxon>Elaeophora</taxon>
    </lineage>
</organism>
<evidence type="ECO:0000313" key="2">
    <source>
        <dbReference type="WBParaSite" id="EEL_0000515401-mRNA-1"/>
    </source>
</evidence>
<protein>
    <submittedName>
        <fullName evidence="2">BTB domain-containing protein</fullName>
    </submittedName>
</protein>
<evidence type="ECO:0000313" key="1">
    <source>
        <dbReference type="Proteomes" id="UP000050640"/>
    </source>
</evidence>
<name>A0A0R3RT81_9BILA</name>
<proteinExistence type="predicted"/>
<keyword evidence="1" id="KW-1185">Reference proteome</keyword>
<dbReference type="AlphaFoldDB" id="A0A0R3RT81"/>
<dbReference type="WBParaSite" id="EEL_0000515401-mRNA-1">
    <property type="protein sequence ID" value="EEL_0000515401-mRNA-1"/>
    <property type="gene ID" value="EEL_0000515401"/>
</dbReference>
<reference evidence="2" key="1">
    <citation type="submission" date="2017-02" db="UniProtKB">
        <authorList>
            <consortium name="WormBaseParasite"/>
        </authorList>
    </citation>
    <scope>IDENTIFICATION</scope>
</reference>
<sequence length="259" mass="30251">MKRFPRGGNRVESINTALACAHSFYIRGIISKAGVKSLIFNCTDLPFHWHTIKAIIQFIRTGTFQIDSAAMRDMVQCAMFFRIAKLSHLMEAFVCLRSEKGETMLDAYKAVFHDEQMMRCVTYDTQETVCKNMLQYLSTYIDDAVKNERSALALMTSNELYCLLACDAQHIYQDRREYENAACKRFQVIMRWIKCRERNYVLDDSYMRDVQSTTFGKVIMLFSCVHFERMQAETRRKLANYLRSVSFKSTSTLSFDDIM</sequence>
<dbReference type="Proteomes" id="UP000050640">
    <property type="component" value="Unplaced"/>
</dbReference>